<keyword evidence="2" id="KW-1185">Reference proteome</keyword>
<dbReference type="Proteomes" id="UP000655366">
    <property type="component" value="Unassembled WGS sequence"/>
</dbReference>
<reference evidence="1 2" key="1">
    <citation type="submission" date="2020-11" db="EMBL/GenBank/DDBJ databases">
        <title>Arthrobacter antarcticus sp. nov., isolated from Antarctic Soil.</title>
        <authorList>
            <person name="Li J."/>
        </authorList>
    </citation>
    <scope>NUCLEOTIDE SEQUENCE [LARGE SCALE GENOMIC DNA]</scope>
    <source>
        <strain evidence="1 2">Z1-20</strain>
    </source>
</reference>
<dbReference type="RefSeq" id="WP_196395896.1">
    <property type="nucleotide sequence ID" value="NZ_JADNYM010000006.1"/>
</dbReference>
<organism evidence="1 2">
    <name type="scientific">Arthrobacter terrae</name>
    <dbReference type="NCBI Taxonomy" id="2935737"/>
    <lineage>
        <taxon>Bacteria</taxon>
        <taxon>Bacillati</taxon>
        <taxon>Actinomycetota</taxon>
        <taxon>Actinomycetes</taxon>
        <taxon>Micrococcales</taxon>
        <taxon>Micrococcaceae</taxon>
        <taxon>Arthrobacter</taxon>
    </lineage>
</organism>
<evidence type="ECO:0000313" key="1">
    <source>
        <dbReference type="EMBL" id="MBG0738944.1"/>
    </source>
</evidence>
<name>A0A931G762_9MICC</name>
<accession>A0A931G762</accession>
<dbReference type="AlphaFoldDB" id="A0A931G762"/>
<sequence length="92" mass="10287">MMKKRENLDMATILEETIFNYLEDRKLTGSIQIENIGPAQLEQMRQAFLPVIWSALPSILTQLNAKALTAEEAPDEILAGFTVPDTLEGLIL</sequence>
<gene>
    <name evidence="1" type="ORF">IV500_05840</name>
</gene>
<proteinExistence type="predicted"/>
<evidence type="ECO:0000313" key="2">
    <source>
        <dbReference type="Proteomes" id="UP000655366"/>
    </source>
</evidence>
<dbReference type="EMBL" id="JADNYM010000006">
    <property type="protein sequence ID" value="MBG0738944.1"/>
    <property type="molecule type" value="Genomic_DNA"/>
</dbReference>
<comment type="caution">
    <text evidence="1">The sequence shown here is derived from an EMBL/GenBank/DDBJ whole genome shotgun (WGS) entry which is preliminary data.</text>
</comment>
<protein>
    <submittedName>
        <fullName evidence="1">Uncharacterized protein</fullName>
    </submittedName>
</protein>